<accession>A0A6S6TA85</accession>
<evidence type="ECO:0000313" key="1">
    <source>
        <dbReference type="EMBL" id="CAA6816204.1"/>
    </source>
</evidence>
<organism evidence="1">
    <name type="scientific">uncultured Sulfurovum sp</name>
    <dbReference type="NCBI Taxonomy" id="269237"/>
    <lineage>
        <taxon>Bacteria</taxon>
        <taxon>Pseudomonadati</taxon>
        <taxon>Campylobacterota</taxon>
        <taxon>Epsilonproteobacteria</taxon>
        <taxon>Campylobacterales</taxon>
        <taxon>Sulfurovaceae</taxon>
        <taxon>Sulfurovum</taxon>
        <taxon>environmental samples</taxon>
    </lineage>
</organism>
<name>A0A6S6TA85_9BACT</name>
<gene>
    <name evidence="1" type="ORF">HELGO_WM7209</name>
</gene>
<reference evidence="1" key="1">
    <citation type="submission" date="2020-01" db="EMBL/GenBank/DDBJ databases">
        <authorList>
            <person name="Meier V. D."/>
            <person name="Meier V D."/>
        </authorList>
    </citation>
    <scope>NUCLEOTIDE SEQUENCE</scope>
    <source>
        <strain evidence="1">HLG_WM_MAG_04</strain>
    </source>
</reference>
<protein>
    <submittedName>
        <fullName evidence="1">Uncharacterized protein</fullName>
    </submittedName>
</protein>
<proteinExistence type="predicted"/>
<sequence>MSIQTIRLDISSDILDKVMFILENLPKNKIKFSFENSEQKVKPKEDTLVNFFKNSPLVDSISLKREQEVYQNRIEF</sequence>
<dbReference type="EMBL" id="CACVAX010000044">
    <property type="protein sequence ID" value="CAA6816204.1"/>
    <property type="molecule type" value="Genomic_DNA"/>
</dbReference>
<dbReference type="AlphaFoldDB" id="A0A6S6TA85"/>